<reference evidence="1 2" key="1">
    <citation type="submission" date="2018-02" db="EMBL/GenBank/DDBJ databases">
        <title>Genome sequence of the basidiomycete white-rot fungus Phlebia centrifuga.</title>
        <authorList>
            <person name="Granchi Z."/>
            <person name="Peng M."/>
            <person name="de Vries R.P."/>
            <person name="Hilden K."/>
            <person name="Makela M.R."/>
            <person name="Grigoriev I."/>
            <person name="Riley R."/>
        </authorList>
    </citation>
    <scope>NUCLEOTIDE SEQUENCE [LARGE SCALE GENOMIC DNA]</scope>
    <source>
        <strain evidence="1 2">FBCC195</strain>
    </source>
</reference>
<keyword evidence="2" id="KW-1185">Reference proteome</keyword>
<dbReference type="AlphaFoldDB" id="A0A2R6NIQ4"/>
<comment type="caution">
    <text evidence="1">The sequence shown here is derived from an EMBL/GenBank/DDBJ whole genome shotgun (WGS) entry which is preliminary data.</text>
</comment>
<sequence>MEGVGDAGFIAIGEGMSSAWQASESSRSSWVVLVEDRDREHGEERTVAVKLQV</sequence>
<dbReference type="EMBL" id="MLYV02001210">
    <property type="protein sequence ID" value="PSR72138.1"/>
    <property type="molecule type" value="Genomic_DNA"/>
</dbReference>
<name>A0A2R6NIQ4_9APHY</name>
<organism evidence="1 2">
    <name type="scientific">Hermanssonia centrifuga</name>
    <dbReference type="NCBI Taxonomy" id="98765"/>
    <lineage>
        <taxon>Eukaryota</taxon>
        <taxon>Fungi</taxon>
        <taxon>Dikarya</taxon>
        <taxon>Basidiomycota</taxon>
        <taxon>Agaricomycotina</taxon>
        <taxon>Agaricomycetes</taxon>
        <taxon>Polyporales</taxon>
        <taxon>Meruliaceae</taxon>
        <taxon>Hermanssonia</taxon>
    </lineage>
</organism>
<gene>
    <name evidence="1" type="ORF">PHLCEN_2v11986</name>
</gene>
<proteinExistence type="predicted"/>
<protein>
    <submittedName>
        <fullName evidence="1">Uncharacterized protein</fullName>
    </submittedName>
</protein>
<evidence type="ECO:0000313" key="1">
    <source>
        <dbReference type="EMBL" id="PSR72138.1"/>
    </source>
</evidence>
<accession>A0A2R6NIQ4</accession>
<dbReference type="Proteomes" id="UP000186601">
    <property type="component" value="Unassembled WGS sequence"/>
</dbReference>
<evidence type="ECO:0000313" key="2">
    <source>
        <dbReference type="Proteomes" id="UP000186601"/>
    </source>
</evidence>